<proteinExistence type="predicted"/>
<evidence type="ECO:0000256" key="1">
    <source>
        <dbReference type="SAM" id="Phobius"/>
    </source>
</evidence>
<organism evidence="2 3">
    <name type="scientific">Neptunitalea lumnitzerae</name>
    <dbReference type="NCBI Taxonomy" id="2965509"/>
    <lineage>
        <taxon>Bacteria</taxon>
        <taxon>Pseudomonadati</taxon>
        <taxon>Bacteroidota</taxon>
        <taxon>Flavobacteriia</taxon>
        <taxon>Flavobacteriales</taxon>
        <taxon>Flavobacteriaceae</taxon>
        <taxon>Neptunitalea</taxon>
    </lineage>
</organism>
<gene>
    <name evidence="2" type="ORF">Y10_22290</name>
</gene>
<keyword evidence="3" id="KW-1185">Reference proteome</keyword>
<keyword evidence="1" id="KW-0472">Membrane</keyword>
<name>A0ABQ5MKC8_9FLAO</name>
<keyword evidence="1" id="KW-0812">Transmembrane</keyword>
<feature type="transmembrane region" description="Helical" evidence="1">
    <location>
        <begin position="45"/>
        <end position="62"/>
    </location>
</feature>
<sequence>MLTDGVSFPIIENTITKTVTIKTGSSVKRKPINMGIGFLLNKLKIVVNFTVLGFVFIGYSCLDSS</sequence>
<protein>
    <submittedName>
        <fullName evidence="2">Uncharacterized protein</fullName>
    </submittedName>
</protein>
<evidence type="ECO:0000313" key="3">
    <source>
        <dbReference type="Proteomes" id="UP001143543"/>
    </source>
</evidence>
<comment type="caution">
    <text evidence="2">The sequence shown here is derived from an EMBL/GenBank/DDBJ whole genome shotgun (WGS) entry which is preliminary data.</text>
</comment>
<dbReference type="EMBL" id="BRVO01000002">
    <property type="protein sequence ID" value="GLB49861.1"/>
    <property type="molecule type" value="Genomic_DNA"/>
</dbReference>
<accession>A0ABQ5MKC8</accession>
<keyword evidence="1" id="KW-1133">Transmembrane helix</keyword>
<evidence type="ECO:0000313" key="2">
    <source>
        <dbReference type="EMBL" id="GLB49861.1"/>
    </source>
</evidence>
<reference evidence="2" key="1">
    <citation type="submission" date="2022-07" db="EMBL/GenBank/DDBJ databases">
        <title>Taxonomy of Novel Oxalotrophic and Methylotrophic Bacteria.</title>
        <authorList>
            <person name="Sahin N."/>
            <person name="Tani A."/>
        </authorList>
    </citation>
    <scope>NUCLEOTIDE SEQUENCE</scope>
    <source>
        <strain evidence="2">Y10</strain>
    </source>
</reference>
<dbReference type="Proteomes" id="UP001143543">
    <property type="component" value="Unassembled WGS sequence"/>
</dbReference>